<dbReference type="SUPFAM" id="SSF53335">
    <property type="entry name" value="S-adenosyl-L-methionine-dependent methyltransferases"/>
    <property type="match status" value="1"/>
</dbReference>
<comment type="caution">
    <text evidence="3">The sequence shown here is derived from an EMBL/GenBank/DDBJ whole genome shotgun (WGS) entry which is preliminary data.</text>
</comment>
<dbReference type="CDD" id="cd02440">
    <property type="entry name" value="AdoMet_MTases"/>
    <property type="match status" value="1"/>
</dbReference>
<dbReference type="InterPro" id="IPR029063">
    <property type="entry name" value="SAM-dependent_MTases_sf"/>
</dbReference>
<dbReference type="Gene3D" id="3.40.50.150">
    <property type="entry name" value="Vaccinia Virus protein VP39"/>
    <property type="match status" value="1"/>
</dbReference>
<dbReference type="Pfam" id="PF13847">
    <property type="entry name" value="Methyltransf_31"/>
    <property type="match status" value="1"/>
</dbReference>
<name>A0A9N9PPP3_9HELO</name>
<dbReference type="Proteomes" id="UP000696280">
    <property type="component" value="Unassembled WGS sequence"/>
</dbReference>
<accession>A0A9N9PPP3</accession>
<evidence type="ECO:0000313" key="4">
    <source>
        <dbReference type="Proteomes" id="UP000696280"/>
    </source>
</evidence>
<feature type="domain" description="Methyltransferase" evidence="2">
    <location>
        <begin position="51"/>
        <end position="101"/>
    </location>
</feature>
<dbReference type="PANTHER" id="PTHR43861:SF1">
    <property type="entry name" value="TRANS-ACONITATE 2-METHYLTRANSFERASE"/>
    <property type="match status" value="1"/>
</dbReference>
<dbReference type="AlphaFoldDB" id="A0A9N9PPP3"/>
<dbReference type="PANTHER" id="PTHR43861">
    <property type="entry name" value="TRANS-ACONITATE 2-METHYLTRANSFERASE-RELATED"/>
    <property type="match status" value="1"/>
</dbReference>
<evidence type="ECO:0000259" key="2">
    <source>
        <dbReference type="Pfam" id="PF13847"/>
    </source>
</evidence>
<organism evidence="3 4">
    <name type="scientific">Hymenoscyphus fraxineus</name>
    <dbReference type="NCBI Taxonomy" id="746836"/>
    <lineage>
        <taxon>Eukaryota</taxon>
        <taxon>Fungi</taxon>
        <taxon>Dikarya</taxon>
        <taxon>Ascomycota</taxon>
        <taxon>Pezizomycotina</taxon>
        <taxon>Leotiomycetes</taxon>
        <taxon>Helotiales</taxon>
        <taxon>Helotiaceae</taxon>
        <taxon>Hymenoscyphus</taxon>
    </lineage>
</organism>
<evidence type="ECO:0000313" key="3">
    <source>
        <dbReference type="EMBL" id="CAG8962194.1"/>
    </source>
</evidence>
<reference evidence="3" key="1">
    <citation type="submission" date="2021-07" db="EMBL/GenBank/DDBJ databases">
        <authorList>
            <person name="Durling M."/>
        </authorList>
    </citation>
    <scope>NUCLEOTIDE SEQUENCE</scope>
</reference>
<keyword evidence="4" id="KW-1185">Reference proteome</keyword>
<dbReference type="EMBL" id="CAJVRL010000127">
    <property type="protein sequence ID" value="CAG8962194.1"/>
    <property type="molecule type" value="Genomic_DNA"/>
</dbReference>
<dbReference type="InterPro" id="IPR025714">
    <property type="entry name" value="Methyltranfer_dom"/>
</dbReference>
<proteinExistence type="predicted"/>
<keyword evidence="1" id="KW-0175">Coiled coil</keyword>
<feature type="coiled-coil region" evidence="1">
    <location>
        <begin position="97"/>
        <end position="157"/>
    </location>
</feature>
<protein>
    <recommendedName>
        <fullName evidence="2">Methyltransferase domain-containing protein</fullName>
    </recommendedName>
</protein>
<gene>
    <name evidence="3" type="ORF">HYFRA_00005246</name>
</gene>
<evidence type="ECO:0000256" key="1">
    <source>
        <dbReference type="SAM" id="Coils"/>
    </source>
</evidence>
<sequence>MALALDQTPEFWNRRSDGEGERAYDISNSSYPCYHYQDLEEVITLVPNDLSNLNIVDLGCGTGELVWRLLEKGNPNVLGVDFSHSMIKKARDPETEKKATKKALDEAKQKVEKTISELSVALFLRGTSTAEVHARLNDEKTKRMKALEEEFEAHTTMLQARKATKTSKQQTPTFVQGDITKDECMKSILDHFGGPNINLICVIWVLRIVAFDNAIFIRNKMVELIRKWASLLAPGGTLLIQYDHHEKHFDLLLAPSSTQDKPSFRLPNGNDVSECKDQLEGIASEVGCLKLESVYDAHARYPLISDTTLKVVHEDETVKSFLASHSGASERDAVLKYYEGKKWMTESQIERSSVYAIFKKL</sequence>
<dbReference type="OrthoDB" id="506498at2759"/>